<evidence type="ECO:0008006" key="5">
    <source>
        <dbReference type="Google" id="ProtNLM"/>
    </source>
</evidence>
<protein>
    <recommendedName>
        <fullName evidence="5">DDE-1 domain-containing protein</fullName>
    </recommendedName>
</protein>
<reference evidence="3 4" key="1">
    <citation type="journal article" date="2019" name="Sci. Rep.">
        <title>Orb-weaving spider Araneus ventricosus genome elucidates the spidroin gene catalogue.</title>
        <authorList>
            <person name="Kono N."/>
            <person name="Nakamura H."/>
            <person name="Ohtoshi R."/>
            <person name="Moran D.A.P."/>
            <person name="Shinohara A."/>
            <person name="Yoshida Y."/>
            <person name="Fujiwara M."/>
            <person name="Mori M."/>
            <person name="Tomita M."/>
            <person name="Arakawa K."/>
        </authorList>
    </citation>
    <scope>NUCLEOTIDE SEQUENCE [LARGE SCALE GENOMIC DNA]</scope>
</reference>
<organism evidence="3 4">
    <name type="scientific">Araneus ventricosus</name>
    <name type="common">Orbweaver spider</name>
    <name type="synonym">Epeira ventricosa</name>
    <dbReference type="NCBI Taxonomy" id="182803"/>
    <lineage>
        <taxon>Eukaryota</taxon>
        <taxon>Metazoa</taxon>
        <taxon>Ecdysozoa</taxon>
        <taxon>Arthropoda</taxon>
        <taxon>Chelicerata</taxon>
        <taxon>Arachnida</taxon>
        <taxon>Araneae</taxon>
        <taxon>Araneomorphae</taxon>
        <taxon>Entelegynae</taxon>
        <taxon>Araneoidea</taxon>
        <taxon>Araneidae</taxon>
        <taxon>Araneus</taxon>
    </lineage>
</organism>
<sequence>MAILLINLAKALVARWINKCPPETQCMSTISIAHVDQLPLKAANAEITAENIKCLSLYLKSESLTIDETNESEEVIDYDPNEATEEMPPVIDQQQPPPFINR</sequence>
<feature type="region of interest" description="Disordered" evidence="1">
    <location>
        <begin position="80"/>
        <end position="102"/>
    </location>
</feature>
<feature type="chain" id="PRO_5021431714" description="DDE-1 domain-containing protein" evidence="2">
    <location>
        <begin position="17"/>
        <end position="102"/>
    </location>
</feature>
<evidence type="ECO:0000313" key="4">
    <source>
        <dbReference type="Proteomes" id="UP000499080"/>
    </source>
</evidence>
<comment type="caution">
    <text evidence="3">The sequence shown here is derived from an EMBL/GenBank/DDBJ whole genome shotgun (WGS) entry which is preliminary data.</text>
</comment>
<proteinExistence type="predicted"/>
<feature type="signal peptide" evidence="2">
    <location>
        <begin position="1"/>
        <end position="16"/>
    </location>
</feature>
<name>A0A4Y2JDV7_ARAVE</name>
<gene>
    <name evidence="3" type="ORF">AVEN_119536_1</name>
</gene>
<dbReference type="AlphaFoldDB" id="A0A4Y2JDV7"/>
<keyword evidence="4" id="KW-1185">Reference proteome</keyword>
<evidence type="ECO:0000256" key="1">
    <source>
        <dbReference type="SAM" id="MobiDB-lite"/>
    </source>
</evidence>
<dbReference type="Proteomes" id="UP000499080">
    <property type="component" value="Unassembled WGS sequence"/>
</dbReference>
<evidence type="ECO:0000313" key="3">
    <source>
        <dbReference type="EMBL" id="GBM87608.1"/>
    </source>
</evidence>
<dbReference type="EMBL" id="BGPR01003394">
    <property type="protein sequence ID" value="GBM87608.1"/>
    <property type="molecule type" value="Genomic_DNA"/>
</dbReference>
<evidence type="ECO:0000256" key="2">
    <source>
        <dbReference type="SAM" id="SignalP"/>
    </source>
</evidence>
<keyword evidence="2" id="KW-0732">Signal</keyword>
<accession>A0A4Y2JDV7</accession>